<protein>
    <submittedName>
        <fullName evidence="2">Uncharacterized protein</fullName>
    </submittedName>
</protein>
<sequence>MRQPAAGRLYRCWCVRQAVPLGPSHVLRYFAAHACGSAAFLCSLLRQRRRAAVRRAGQGFGPSAVPCAQRTFPCCSWMLSQPPAGSLDARRRRHQALTDGTAERSVGRCQVPSATGAVPGAGTGGGPGGEGDGPLRPPTGAAREATRDPLSAAKARRGLGRAVFSSWKVCSMGEMTGDACCQRPGRTALARTEGRLGSRRRAAGSVLCGASAAAPPCPIACLL</sequence>
<gene>
    <name evidence="2" type="ORF">FA09DRAFT_217539</name>
</gene>
<dbReference type="EMBL" id="KZ819287">
    <property type="protein sequence ID" value="PWN99747.1"/>
    <property type="molecule type" value="Genomic_DNA"/>
</dbReference>
<name>A0A316ZDB8_9BASI</name>
<dbReference type="RefSeq" id="XP_025600026.1">
    <property type="nucleotide sequence ID" value="XM_025739531.1"/>
</dbReference>
<evidence type="ECO:0000313" key="2">
    <source>
        <dbReference type="EMBL" id="PWN99747.1"/>
    </source>
</evidence>
<evidence type="ECO:0000313" key="3">
    <source>
        <dbReference type="Proteomes" id="UP000245946"/>
    </source>
</evidence>
<evidence type="ECO:0000256" key="1">
    <source>
        <dbReference type="SAM" id="MobiDB-lite"/>
    </source>
</evidence>
<feature type="region of interest" description="Disordered" evidence="1">
    <location>
        <begin position="110"/>
        <end position="154"/>
    </location>
</feature>
<organism evidence="2 3">
    <name type="scientific">Tilletiopsis washingtonensis</name>
    <dbReference type="NCBI Taxonomy" id="58919"/>
    <lineage>
        <taxon>Eukaryota</taxon>
        <taxon>Fungi</taxon>
        <taxon>Dikarya</taxon>
        <taxon>Basidiomycota</taxon>
        <taxon>Ustilaginomycotina</taxon>
        <taxon>Exobasidiomycetes</taxon>
        <taxon>Entylomatales</taxon>
        <taxon>Entylomatales incertae sedis</taxon>
        <taxon>Tilletiopsis</taxon>
    </lineage>
</organism>
<dbReference type="Proteomes" id="UP000245946">
    <property type="component" value="Unassembled WGS sequence"/>
</dbReference>
<dbReference type="GeneID" id="37267077"/>
<dbReference type="AlphaFoldDB" id="A0A316ZDB8"/>
<proteinExistence type="predicted"/>
<accession>A0A316ZDB8</accession>
<reference evidence="2 3" key="1">
    <citation type="journal article" date="2018" name="Mol. Biol. Evol.">
        <title>Broad Genomic Sampling Reveals a Smut Pathogenic Ancestry of the Fungal Clade Ustilaginomycotina.</title>
        <authorList>
            <person name="Kijpornyongpan T."/>
            <person name="Mondo S.J."/>
            <person name="Barry K."/>
            <person name="Sandor L."/>
            <person name="Lee J."/>
            <person name="Lipzen A."/>
            <person name="Pangilinan J."/>
            <person name="LaButti K."/>
            <person name="Hainaut M."/>
            <person name="Henrissat B."/>
            <person name="Grigoriev I.V."/>
            <person name="Spatafora J.W."/>
            <person name="Aime M.C."/>
        </authorList>
    </citation>
    <scope>NUCLEOTIDE SEQUENCE [LARGE SCALE GENOMIC DNA]</scope>
    <source>
        <strain evidence="2 3">MCA 4186</strain>
    </source>
</reference>
<keyword evidence="3" id="KW-1185">Reference proteome</keyword>
<feature type="compositionally biased region" description="Gly residues" evidence="1">
    <location>
        <begin position="119"/>
        <end position="132"/>
    </location>
</feature>